<dbReference type="InterPro" id="IPR037143">
    <property type="entry name" value="4-PPantetheinyl_Trfase_dom_sf"/>
</dbReference>
<dbReference type="InterPro" id="IPR050559">
    <property type="entry name" value="P-Pant_transferase_sf"/>
</dbReference>
<evidence type="ECO:0000259" key="4">
    <source>
        <dbReference type="Pfam" id="PF22624"/>
    </source>
</evidence>
<proteinExistence type="inferred from homology"/>
<feature type="domain" description="4'-phosphopantetheinyl transferase N-terminal" evidence="4">
    <location>
        <begin position="37"/>
        <end position="120"/>
    </location>
</feature>
<dbReference type="Pfam" id="PF01648">
    <property type="entry name" value="ACPS"/>
    <property type="match status" value="1"/>
</dbReference>
<sequence>MTTTPIPPAESFPVPRPDEVHLWVVEPEAVTEPRLLAAYLALLGTDERERHQRFRFEKHRHQFLVSHALVRVTLSRYAPVPAQDWRFSTNAYGRPEVLAREGLPPLRFNLSHTDGMAVCAVALGVDVGADVEHAGRPGQTVELAESFFAPPEVRALRALPAERQRERFFDYWTLKESYIKARGAGLSLPLDQFAFHLEPGRSPSISFDPRMEDSPEAWQFVQVRLGAEHPAAVAVRRTRGLALTVRCQRTVPLGDDGPAWFVRAG</sequence>
<dbReference type="PANTHER" id="PTHR12215:SF10">
    <property type="entry name" value="L-AMINOADIPATE-SEMIALDEHYDE DEHYDROGENASE-PHOSPHOPANTETHEINYL TRANSFERASE"/>
    <property type="match status" value="1"/>
</dbReference>
<keyword evidence="2 5" id="KW-0808">Transferase</keyword>
<evidence type="ECO:0000256" key="1">
    <source>
        <dbReference type="ARBA" id="ARBA00010990"/>
    </source>
</evidence>
<name>A0A250IPQ6_9BACT</name>
<dbReference type="SUPFAM" id="SSF56214">
    <property type="entry name" value="4'-phosphopantetheinyl transferase"/>
    <property type="match status" value="2"/>
</dbReference>
<dbReference type="EMBL" id="CP022163">
    <property type="protein sequence ID" value="ATB33258.1"/>
    <property type="molecule type" value="Genomic_DNA"/>
</dbReference>
<dbReference type="OrthoDB" id="9808281at2"/>
<dbReference type="GO" id="GO:0000287">
    <property type="term" value="F:magnesium ion binding"/>
    <property type="evidence" value="ECO:0007669"/>
    <property type="project" value="InterPro"/>
</dbReference>
<protein>
    <submittedName>
        <fullName evidence="5">4-phosphopantetheinyl transferase</fullName>
    </submittedName>
</protein>
<dbReference type="Pfam" id="PF22624">
    <property type="entry name" value="AASDHPPT_N"/>
    <property type="match status" value="1"/>
</dbReference>
<evidence type="ECO:0000259" key="3">
    <source>
        <dbReference type="Pfam" id="PF01648"/>
    </source>
</evidence>
<organism evidence="5 6">
    <name type="scientific">Melittangium boletus DSM 14713</name>
    <dbReference type="NCBI Taxonomy" id="1294270"/>
    <lineage>
        <taxon>Bacteria</taxon>
        <taxon>Pseudomonadati</taxon>
        <taxon>Myxococcota</taxon>
        <taxon>Myxococcia</taxon>
        <taxon>Myxococcales</taxon>
        <taxon>Cystobacterineae</taxon>
        <taxon>Archangiaceae</taxon>
        <taxon>Melittangium</taxon>
    </lineage>
</organism>
<dbReference type="GO" id="GO:0019878">
    <property type="term" value="P:lysine biosynthetic process via aminoadipic acid"/>
    <property type="evidence" value="ECO:0007669"/>
    <property type="project" value="TreeGrafter"/>
</dbReference>
<gene>
    <name evidence="5" type="ORF">MEBOL_006749</name>
</gene>
<dbReference type="AlphaFoldDB" id="A0A250IPQ6"/>
<feature type="domain" description="4'-phosphopantetheinyl transferase" evidence="3">
    <location>
        <begin position="127"/>
        <end position="233"/>
    </location>
</feature>
<accession>A0A250IPQ6</accession>
<evidence type="ECO:0000313" key="6">
    <source>
        <dbReference type="Proteomes" id="UP000217289"/>
    </source>
</evidence>
<dbReference type="KEGG" id="mbd:MEBOL_006749"/>
<comment type="similarity">
    <text evidence="1">Belongs to the P-Pant transferase superfamily. Gsp/Sfp/HetI/AcpT family.</text>
</comment>
<dbReference type="InterPro" id="IPR008278">
    <property type="entry name" value="4-PPantetheinyl_Trfase_dom"/>
</dbReference>
<dbReference type="PANTHER" id="PTHR12215">
    <property type="entry name" value="PHOSPHOPANTETHEINE TRANSFERASE"/>
    <property type="match status" value="1"/>
</dbReference>
<dbReference type="InterPro" id="IPR055066">
    <property type="entry name" value="AASDHPPT_N"/>
</dbReference>
<evidence type="ECO:0000256" key="2">
    <source>
        <dbReference type="ARBA" id="ARBA00022679"/>
    </source>
</evidence>
<dbReference type="Proteomes" id="UP000217289">
    <property type="component" value="Chromosome"/>
</dbReference>
<keyword evidence="6" id="KW-1185">Reference proteome</keyword>
<dbReference type="GO" id="GO:0005829">
    <property type="term" value="C:cytosol"/>
    <property type="evidence" value="ECO:0007669"/>
    <property type="project" value="TreeGrafter"/>
</dbReference>
<dbReference type="Gene3D" id="3.90.470.20">
    <property type="entry name" value="4'-phosphopantetheinyl transferase domain"/>
    <property type="match status" value="2"/>
</dbReference>
<reference evidence="5 6" key="1">
    <citation type="submission" date="2017-06" db="EMBL/GenBank/DDBJ databases">
        <authorList>
            <person name="Kim H.J."/>
            <person name="Triplett B.A."/>
        </authorList>
    </citation>
    <scope>NUCLEOTIDE SEQUENCE [LARGE SCALE GENOMIC DNA]</scope>
    <source>
        <strain evidence="5 6">DSM 14713</strain>
    </source>
</reference>
<dbReference type="GO" id="GO:0008897">
    <property type="term" value="F:holo-[acyl-carrier-protein] synthase activity"/>
    <property type="evidence" value="ECO:0007669"/>
    <property type="project" value="InterPro"/>
</dbReference>
<evidence type="ECO:0000313" key="5">
    <source>
        <dbReference type="EMBL" id="ATB33258.1"/>
    </source>
</evidence>